<proteinExistence type="predicted"/>
<dbReference type="EMBL" id="QBKP01000016">
    <property type="protein sequence ID" value="PTX46627.1"/>
    <property type="molecule type" value="Genomic_DNA"/>
</dbReference>
<reference evidence="1 2" key="1">
    <citation type="submission" date="2018-04" db="EMBL/GenBank/DDBJ databases">
        <title>Genomic Encyclopedia of Archaeal and Bacterial Type Strains, Phase II (KMG-II): from individual species to whole genera.</title>
        <authorList>
            <person name="Goeker M."/>
        </authorList>
    </citation>
    <scope>NUCLEOTIDE SEQUENCE [LARGE SCALE GENOMIC DNA]</scope>
    <source>
        <strain evidence="1 2">DSM 21823</strain>
    </source>
</reference>
<comment type="caution">
    <text evidence="1">The sequence shown here is derived from an EMBL/GenBank/DDBJ whole genome shotgun (WGS) entry which is preliminary data.</text>
</comment>
<protein>
    <submittedName>
        <fullName evidence="1">Uncharacterized protein</fullName>
    </submittedName>
</protein>
<sequence length="204" mass="23238">MSDKSFSRYVGIFPVSCEGAASSFHLREILTRLRRIFFPWSKMGCAEAFLFSSATSITPSTAACVQRDKPPILIGFGNVPDETQRHIVDFAQWNISHRSSIVYKYWLLSILISPMLSDADIVDLIRSLRKARVLSRFSQNCVIGSPIDNLFDEKSDDRQLCRRLIRRSLVSALCTASRSAYSAQRCINFRRRSKRSERAYALSV</sequence>
<name>A0A2T6AS29_9RHOB</name>
<accession>A0A2T6AS29</accession>
<gene>
    <name evidence="1" type="ORF">C8N34_116104</name>
</gene>
<evidence type="ECO:0000313" key="1">
    <source>
        <dbReference type="EMBL" id="PTX46627.1"/>
    </source>
</evidence>
<evidence type="ECO:0000313" key="2">
    <source>
        <dbReference type="Proteomes" id="UP000244224"/>
    </source>
</evidence>
<organism evidence="1 2">
    <name type="scientific">Gemmobacter caeni</name>
    <dbReference type="NCBI Taxonomy" id="589035"/>
    <lineage>
        <taxon>Bacteria</taxon>
        <taxon>Pseudomonadati</taxon>
        <taxon>Pseudomonadota</taxon>
        <taxon>Alphaproteobacteria</taxon>
        <taxon>Rhodobacterales</taxon>
        <taxon>Paracoccaceae</taxon>
        <taxon>Gemmobacter</taxon>
    </lineage>
</organism>
<keyword evidence="2" id="KW-1185">Reference proteome</keyword>
<dbReference type="Proteomes" id="UP000244224">
    <property type="component" value="Unassembled WGS sequence"/>
</dbReference>
<dbReference type="AlphaFoldDB" id="A0A2T6AS29"/>